<dbReference type="Pfam" id="PF01370">
    <property type="entry name" value="Epimerase"/>
    <property type="match status" value="1"/>
</dbReference>
<evidence type="ECO:0000313" key="3">
    <source>
        <dbReference type="EMBL" id="ADK83525.1"/>
    </source>
</evidence>
<comment type="similarity">
    <text evidence="1">Belongs to the NAD(P)-dependent epimerase/dehydratase family.</text>
</comment>
<sequence length="312" mass="32766">MKILLTGGAGFIGSHVAEAFLGQGHAVTIVDDLSSGRPENAPAGAELAVMDIASPQAAELMASGGFDVLCHHAAQISVPFSVEDPQADARVNILGLLNLLEAGRRGGLRRVIFISSGGAVYGEIPDAPADEQRPALPLSPYAVSKLCGETYLAYYAANFGLEALTLRYANVYGPRQTPHGEAGVVAIFMNAIAAGRPPAIYRHPETPRGMERDYVYVADCAQANVLALSAPPGVYNIATGLATTTLDLWLAVRRAAQSDLGHSFGPARAGDLRRSVLDAAKAASILGWRPERDLAAGLAETWAWRRALEAGA</sequence>
<dbReference type="KEGG" id="dbr:Deba_0146"/>
<dbReference type="EMBL" id="CP002085">
    <property type="protein sequence ID" value="ADK83525.1"/>
    <property type="molecule type" value="Genomic_DNA"/>
</dbReference>
<reference evidence="3 4" key="1">
    <citation type="journal article" date="2010" name="Stand. Genomic Sci.">
        <title>Complete genome sequence of Desulfarculus baarsii type strain (2st14).</title>
        <authorList>
            <person name="Sun H."/>
            <person name="Spring S."/>
            <person name="Lapidus A."/>
            <person name="Davenport K."/>
            <person name="Del Rio T.G."/>
            <person name="Tice H."/>
            <person name="Nolan M."/>
            <person name="Copeland A."/>
            <person name="Cheng J.F."/>
            <person name="Lucas S."/>
            <person name="Tapia R."/>
            <person name="Goodwin L."/>
            <person name="Pitluck S."/>
            <person name="Ivanova N."/>
            <person name="Pagani I."/>
            <person name="Mavromatis K."/>
            <person name="Ovchinnikova G."/>
            <person name="Pati A."/>
            <person name="Chen A."/>
            <person name="Palaniappan K."/>
            <person name="Hauser L."/>
            <person name="Chang Y.J."/>
            <person name="Jeffries C.D."/>
            <person name="Detter J.C."/>
            <person name="Han C."/>
            <person name="Rohde M."/>
            <person name="Brambilla E."/>
            <person name="Goker M."/>
            <person name="Woyke T."/>
            <person name="Bristow J."/>
            <person name="Eisen J.A."/>
            <person name="Markowitz V."/>
            <person name="Hugenholtz P."/>
            <person name="Kyrpides N.C."/>
            <person name="Klenk H.P."/>
            <person name="Land M."/>
        </authorList>
    </citation>
    <scope>NUCLEOTIDE SEQUENCE [LARGE SCALE GENOMIC DNA]</scope>
    <source>
        <strain evidence="4">ATCC 33931 / DSM 2075 / LMG 7858 / VKM B-1802 / 2st14</strain>
    </source>
</reference>
<protein>
    <submittedName>
        <fullName evidence="3">NAD-dependent epimerase/dehydratase</fullName>
    </submittedName>
</protein>
<dbReference type="SUPFAM" id="SSF51735">
    <property type="entry name" value="NAD(P)-binding Rossmann-fold domains"/>
    <property type="match status" value="1"/>
</dbReference>
<dbReference type="InterPro" id="IPR001509">
    <property type="entry name" value="Epimerase_deHydtase"/>
</dbReference>
<gene>
    <name evidence="3" type="ordered locus">Deba_0146</name>
</gene>
<organism evidence="3 4">
    <name type="scientific">Desulfarculus baarsii (strain ATCC 33931 / DSM 2075 / LMG 7858 / VKM B-1802 / 2st14)</name>
    <dbReference type="NCBI Taxonomy" id="644282"/>
    <lineage>
        <taxon>Bacteria</taxon>
        <taxon>Pseudomonadati</taxon>
        <taxon>Thermodesulfobacteriota</taxon>
        <taxon>Desulfarculia</taxon>
        <taxon>Desulfarculales</taxon>
        <taxon>Desulfarculaceae</taxon>
        <taxon>Desulfarculus</taxon>
    </lineage>
</organism>
<dbReference type="Proteomes" id="UP000009047">
    <property type="component" value="Chromosome"/>
</dbReference>
<dbReference type="RefSeq" id="WP_013256981.1">
    <property type="nucleotide sequence ID" value="NC_014365.1"/>
</dbReference>
<dbReference type="OrthoDB" id="9801785at2"/>
<dbReference type="InterPro" id="IPR036291">
    <property type="entry name" value="NAD(P)-bd_dom_sf"/>
</dbReference>
<keyword evidence="4" id="KW-1185">Reference proteome</keyword>
<dbReference type="Gene3D" id="3.40.50.720">
    <property type="entry name" value="NAD(P)-binding Rossmann-like Domain"/>
    <property type="match status" value="1"/>
</dbReference>
<name>E1QDK6_DESB2</name>
<proteinExistence type="inferred from homology"/>
<dbReference type="AlphaFoldDB" id="E1QDK6"/>
<accession>E1QDK6</accession>
<evidence type="ECO:0000256" key="1">
    <source>
        <dbReference type="ARBA" id="ARBA00007637"/>
    </source>
</evidence>
<feature type="domain" description="NAD-dependent epimerase/dehydratase" evidence="2">
    <location>
        <begin position="3"/>
        <end position="238"/>
    </location>
</feature>
<dbReference type="STRING" id="644282.Deba_0146"/>
<dbReference type="Gene3D" id="3.90.25.10">
    <property type="entry name" value="UDP-galactose 4-epimerase, domain 1"/>
    <property type="match status" value="1"/>
</dbReference>
<dbReference type="HOGENOM" id="CLU_007383_1_7_7"/>
<dbReference type="PANTHER" id="PTHR43000">
    <property type="entry name" value="DTDP-D-GLUCOSE 4,6-DEHYDRATASE-RELATED"/>
    <property type="match status" value="1"/>
</dbReference>
<dbReference type="eggNOG" id="COG0451">
    <property type="taxonomic scope" value="Bacteria"/>
</dbReference>
<evidence type="ECO:0000259" key="2">
    <source>
        <dbReference type="Pfam" id="PF01370"/>
    </source>
</evidence>
<evidence type="ECO:0000313" key="4">
    <source>
        <dbReference type="Proteomes" id="UP000009047"/>
    </source>
</evidence>